<protein>
    <submittedName>
        <fullName evidence="2">Uncharacterized protein</fullName>
    </submittedName>
</protein>
<dbReference type="EMBL" id="KN840509">
    <property type="protein sequence ID" value="KIP06853.1"/>
    <property type="molecule type" value="Genomic_DNA"/>
</dbReference>
<proteinExistence type="predicted"/>
<feature type="compositionally biased region" description="Polar residues" evidence="1">
    <location>
        <begin position="115"/>
        <end position="126"/>
    </location>
</feature>
<accession>A0A0C3PKK7</accession>
<feature type="compositionally biased region" description="Basic and acidic residues" evidence="1">
    <location>
        <begin position="189"/>
        <end position="203"/>
    </location>
</feature>
<evidence type="ECO:0000256" key="1">
    <source>
        <dbReference type="SAM" id="MobiDB-lite"/>
    </source>
</evidence>
<feature type="compositionally biased region" description="Gly residues" evidence="1">
    <location>
        <begin position="137"/>
        <end position="147"/>
    </location>
</feature>
<reference evidence="2 3" key="1">
    <citation type="journal article" date="2014" name="PLoS Genet.">
        <title>Analysis of the Phlebiopsis gigantea genome, transcriptome and secretome provides insight into its pioneer colonization strategies of wood.</title>
        <authorList>
            <person name="Hori C."/>
            <person name="Ishida T."/>
            <person name="Igarashi K."/>
            <person name="Samejima M."/>
            <person name="Suzuki H."/>
            <person name="Master E."/>
            <person name="Ferreira P."/>
            <person name="Ruiz-Duenas F.J."/>
            <person name="Held B."/>
            <person name="Canessa P."/>
            <person name="Larrondo L.F."/>
            <person name="Schmoll M."/>
            <person name="Druzhinina I.S."/>
            <person name="Kubicek C.P."/>
            <person name="Gaskell J.A."/>
            <person name="Kersten P."/>
            <person name="St John F."/>
            <person name="Glasner J."/>
            <person name="Sabat G."/>
            <person name="Splinter BonDurant S."/>
            <person name="Syed K."/>
            <person name="Yadav J."/>
            <person name="Mgbeahuruike A.C."/>
            <person name="Kovalchuk A."/>
            <person name="Asiegbu F.O."/>
            <person name="Lackner G."/>
            <person name="Hoffmeister D."/>
            <person name="Rencoret J."/>
            <person name="Gutierrez A."/>
            <person name="Sun H."/>
            <person name="Lindquist E."/>
            <person name="Barry K."/>
            <person name="Riley R."/>
            <person name="Grigoriev I.V."/>
            <person name="Henrissat B."/>
            <person name="Kues U."/>
            <person name="Berka R.M."/>
            <person name="Martinez A.T."/>
            <person name="Covert S.F."/>
            <person name="Blanchette R.A."/>
            <person name="Cullen D."/>
        </authorList>
    </citation>
    <scope>NUCLEOTIDE SEQUENCE [LARGE SCALE GENOMIC DNA]</scope>
    <source>
        <strain evidence="2 3">11061_1 CR5-6</strain>
    </source>
</reference>
<keyword evidence="3" id="KW-1185">Reference proteome</keyword>
<evidence type="ECO:0000313" key="3">
    <source>
        <dbReference type="Proteomes" id="UP000053257"/>
    </source>
</evidence>
<organism evidence="2 3">
    <name type="scientific">Phlebiopsis gigantea (strain 11061_1 CR5-6)</name>
    <name type="common">White-rot fungus</name>
    <name type="synonym">Peniophora gigantea</name>
    <dbReference type="NCBI Taxonomy" id="745531"/>
    <lineage>
        <taxon>Eukaryota</taxon>
        <taxon>Fungi</taxon>
        <taxon>Dikarya</taxon>
        <taxon>Basidiomycota</taxon>
        <taxon>Agaricomycotina</taxon>
        <taxon>Agaricomycetes</taxon>
        <taxon>Polyporales</taxon>
        <taxon>Phanerochaetaceae</taxon>
        <taxon>Phlebiopsis</taxon>
    </lineage>
</organism>
<dbReference type="OrthoDB" id="3170343at2759"/>
<name>A0A0C3PKK7_PHLG1</name>
<feature type="compositionally biased region" description="Basic and acidic residues" evidence="1">
    <location>
        <begin position="103"/>
        <end position="114"/>
    </location>
</feature>
<dbReference type="AlphaFoldDB" id="A0A0C3PKK7"/>
<feature type="compositionally biased region" description="Gly residues" evidence="1">
    <location>
        <begin position="61"/>
        <end position="71"/>
    </location>
</feature>
<gene>
    <name evidence="2" type="ORF">PHLGIDRAFT_30314</name>
</gene>
<feature type="compositionally biased region" description="Polar residues" evidence="1">
    <location>
        <begin position="50"/>
        <end position="60"/>
    </location>
</feature>
<feature type="region of interest" description="Disordered" evidence="1">
    <location>
        <begin position="1"/>
        <end position="203"/>
    </location>
</feature>
<feature type="compositionally biased region" description="Polar residues" evidence="1">
    <location>
        <begin position="1"/>
        <end position="30"/>
    </location>
</feature>
<dbReference type="HOGENOM" id="CLU_1349369_0_0_1"/>
<dbReference type="Proteomes" id="UP000053257">
    <property type="component" value="Unassembled WGS sequence"/>
</dbReference>
<evidence type="ECO:0000313" key="2">
    <source>
        <dbReference type="EMBL" id="KIP06853.1"/>
    </source>
</evidence>
<sequence length="203" mass="20872">MSYPPTNTFGSGGDYNSQQNLNTDPDNFSNTGGGAGTASNDLNFSDRYSGGQQRQDFNDQGSGGGGFGSRAGHGEYAGNTTDVNTFGAGGDFGSTGQNAGMQRDSRSHDFDHGNSLDQTNAGQNFDGSRGDQYPSAGGIGGGGGGQGYDTYDDDNGTGGKASKPSFGERMKGTAETMVGKVSRNPGLVERGEARKDGFDTTNY</sequence>